<dbReference type="EMBL" id="GL376560">
    <property type="status" value="NOT_ANNOTATED_CDS"/>
    <property type="molecule type" value="Genomic_DNA"/>
</dbReference>
<dbReference type="InParanoid" id="K3WQC3"/>
<accession>K3WQC3</accession>
<dbReference type="OMA" id="QAYAVND"/>
<dbReference type="GO" id="GO:0006906">
    <property type="term" value="P:vesicle fusion"/>
    <property type="evidence" value="ECO:0007669"/>
    <property type="project" value="TreeGrafter"/>
</dbReference>
<dbReference type="eggNOG" id="KOG3208">
    <property type="taxonomic scope" value="Eukaryota"/>
</dbReference>
<evidence type="ECO:0000256" key="3">
    <source>
        <dbReference type="ARBA" id="ARBA00022448"/>
    </source>
</evidence>
<keyword evidence="3" id="KW-0813">Transport</keyword>
<dbReference type="GO" id="GO:0031201">
    <property type="term" value="C:SNARE complex"/>
    <property type="evidence" value="ECO:0007669"/>
    <property type="project" value="TreeGrafter"/>
</dbReference>
<keyword evidence="6 9" id="KW-1133">Transmembrane helix</keyword>
<keyword evidence="8 9" id="KW-0472">Membrane</keyword>
<dbReference type="PANTHER" id="PTHR21094:SF2">
    <property type="entry name" value="GOLGI SNAP RECEPTOR COMPLEX MEMBER 1"/>
    <property type="match status" value="1"/>
</dbReference>
<dbReference type="EnsemblProtists" id="PYU1_T007165">
    <property type="protein sequence ID" value="PYU1_T007165"/>
    <property type="gene ID" value="PYU1_G007150"/>
</dbReference>
<dbReference type="VEuPathDB" id="FungiDB:PYU1_G007150"/>
<reference evidence="11" key="1">
    <citation type="journal article" date="2010" name="Genome Biol.">
        <title>Genome sequence of the necrotrophic plant pathogen Pythium ultimum reveals original pathogenicity mechanisms and effector repertoire.</title>
        <authorList>
            <person name="Levesque C.A."/>
            <person name="Brouwer H."/>
            <person name="Cano L."/>
            <person name="Hamilton J.P."/>
            <person name="Holt C."/>
            <person name="Huitema E."/>
            <person name="Raffaele S."/>
            <person name="Robideau G.P."/>
            <person name="Thines M."/>
            <person name="Win J."/>
            <person name="Zerillo M.M."/>
            <person name="Beakes G.W."/>
            <person name="Boore J.L."/>
            <person name="Busam D."/>
            <person name="Dumas B."/>
            <person name="Ferriera S."/>
            <person name="Fuerstenberg S.I."/>
            <person name="Gachon C.M."/>
            <person name="Gaulin E."/>
            <person name="Govers F."/>
            <person name="Grenville-Briggs L."/>
            <person name="Horner N."/>
            <person name="Hostetler J."/>
            <person name="Jiang R.H."/>
            <person name="Johnson J."/>
            <person name="Krajaejun T."/>
            <person name="Lin H."/>
            <person name="Meijer H.J."/>
            <person name="Moore B."/>
            <person name="Morris P."/>
            <person name="Phuntmart V."/>
            <person name="Puiu D."/>
            <person name="Shetty J."/>
            <person name="Stajich J.E."/>
            <person name="Tripathy S."/>
            <person name="Wawra S."/>
            <person name="van West P."/>
            <person name="Whitty B.R."/>
            <person name="Coutinho P.M."/>
            <person name="Henrissat B."/>
            <person name="Martin F."/>
            <person name="Thomas P.D."/>
            <person name="Tyler B.M."/>
            <person name="De Vries R.P."/>
            <person name="Kamoun S."/>
            <person name="Yandell M."/>
            <person name="Tisserat N."/>
            <person name="Buell C.R."/>
        </authorList>
    </citation>
    <scope>NUCLEOTIDE SEQUENCE</scope>
    <source>
        <strain evidence="11">DAOM:BR144</strain>
    </source>
</reference>
<reference evidence="11" key="2">
    <citation type="submission" date="2010-04" db="EMBL/GenBank/DDBJ databases">
        <authorList>
            <person name="Buell R."/>
            <person name="Hamilton J."/>
            <person name="Hostetler J."/>
        </authorList>
    </citation>
    <scope>NUCLEOTIDE SEQUENCE [LARGE SCALE GENOMIC DNA]</scope>
    <source>
        <strain evidence="11">DAOM:BR144</strain>
    </source>
</reference>
<evidence type="ECO:0000313" key="11">
    <source>
        <dbReference type="Proteomes" id="UP000019132"/>
    </source>
</evidence>
<protein>
    <recommendedName>
        <fullName evidence="12">Golgi SNAP receptor complex member 1</fullName>
    </recommendedName>
</protein>
<dbReference type="PANTHER" id="PTHR21094">
    <property type="entry name" value="GOS-28 SNARE- RELATED"/>
    <property type="match status" value="1"/>
</dbReference>
<evidence type="ECO:0000256" key="1">
    <source>
        <dbReference type="ARBA" id="ARBA00004409"/>
    </source>
</evidence>
<evidence type="ECO:0008006" key="12">
    <source>
        <dbReference type="Google" id="ProtNLM"/>
    </source>
</evidence>
<dbReference type="GO" id="GO:0006888">
    <property type="term" value="P:endoplasmic reticulum to Golgi vesicle-mediated transport"/>
    <property type="evidence" value="ECO:0007669"/>
    <property type="project" value="InterPro"/>
</dbReference>
<dbReference type="InterPro" id="IPR023601">
    <property type="entry name" value="Golgi_SNAP_su1"/>
</dbReference>
<keyword evidence="7" id="KW-0333">Golgi apparatus</keyword>
<dbReference type="HOGENOM" id="CLU_078034_2_0_1"/>
<evidence type="ECO:0000313" key="10">
    <source>
        <dbReference type="EnsemblProtists" id="PYU1_T007165"/>
    </source>
</evidence>
<dbReference type="AlphaFoldDB" id="K3WQC3"/>
<comment type="subcellular location">
    <subcellularLocation>
        <location evidence="1">Golgi apparatus membrane</location>
        <topology evidence="1">Single-pass type IV membrane protein</topology>
    </subcellularLocation>
</comment>
<name>K3WQC3_GLOUD</name>
<dbReference type="STRING" id="431595.K3WQC3"/>
<dbReference type="GO" id="GO:0000139">
    <property type="term" value="C:Golgi membrane"/>
    <property type="evidence" value="ECO:0007669"/>
    <property type="project" value="UniProtKB-SubCell"/>
</dbReference>
<evidence type="ECO:0000256" key="6">
    <source>
        <dbReference type="ARBA" id="ARBA00022989"/>
    </source>
</evidence>
<evidence type="ECO:0000256" key="8">
    <source>
        <dbReference type="ARBA" id="ARBA00023136"/>
    </source>
</evidence>
<organism evidence="10 11">
    <name type="scientific">Globisporangium ultimum (strain ATCC 200006 / CBS 805.95 / DAOM BR144)</name>
    <name type="common">Pythium ultimum</name>
    <dbReference type="NCBI Taxonomy" id="431595"/>
    <lineage>
        <taxon>Eukaryota</taxon>
        <taxon>Sar</taxon>
        <taxon>Stramenopiles</taxon>
        <taxon>Oomycota</taxon>
        <taxon>Peronosporomycetes</taxon>
        <taxon>Pythiales</taxon>
        <taxon>Pythiaceae</taxon>
        <taxon>Globisporangium</taxon>
    </lineage>
</organism>
<dbReference type="GO" id="GO:0005801">
    <property type="term" value="C:cis-Golgi network"/>
    <property type="evidence" value="ECO:0007669"/>
    <property type="project" value="InterPro"/>
</dbReference>
<keyword evidence="4 9" id="KW-0812">Transmembrane</keyword>
<dbReference type="Pfam" id="PF12352">
    <property type="entry name" value="V-SNARE_C"/>
    <property type="match status" value="1"/>
</dbReference>
<keyword evidence="5" id="KW-0653">Protein transport</keyword>
<dbReference type="GO" id="GO:0048219">
    <property type="term" value="P:inter-Golgi cisterna vesicle-mediated transport"/>
    <property type="evidence" value="ECO:0007669"/>
    <property type="project" value="TreeGrafter"/>
</dbReference>
<dbReference type="GO" id="GO:0005797">
    <property type="term" value="C:Golgi medial cisterna"/>
    <property type="evidence" value="ECO:0007669"/>
    <property type="project" value="TreeGrafter"/>
</dbReference>
<reference evidence="10" key="3">
    <citation type="submission" date="2015-02" db="UniProtKB">
        <authorList>
            <consortium name="EnsemblProtists"/>
        </authorList>
    </citation>
    <scope>IDENTIFICATION</scope>
    <source>
        <strain evidence="10">DAOM BR144</strain>
    </source>
</reference>
<sequence>MMQTSTQSWEELRRAARTAERHLEDKIAAYTTISKTATRATTEYDVEDPPADTANERQLALDIENTLTTLSDTINEMSAFVSTSSLKTHEAVLQRYRELYFDFKTEFRRSMSTLQEKRDAQKLFGNRSAQGTSEDAEMDSLLNERRALDSSRSMTSSIIDQALETKNSLDSQRSRFTNSRSKMNTVSNSFAGINSLVAQIRRKKLRNNTILALVIAACVCFTLWWTVLSKT</sequence>
<evidence type="ECO:0000256" key="2">
    <source>
        <dbReference type="ARBA" id="ARBA00008473"/>
    </source>
</evidence>
<dbReference type="GO" id="GO:0005484">
    <property type="term" value="F:SNAP receptor activity"/>
    <property type="evidence" value="ECO:0007669"/>
    <property type="project" value="TreeGrafter"/>
</dbReference>
<comment type="similarity">
    <text evidence="2">Belongs to the GOSR1 family.</text>
</comment>
<dbReference type="Proteomes" id="UP000019132">
    <property type="component" value="Unassembled WGS sequence"/>
</dbReference>
<dbReference type="GO" id="GO:0015031">
    <property type="term" value="P:protein transport"/>
    <property type="evidence" value="ECO:0007669"/>
    <property type="project" value="UniProtKB-KW"/>
</dbReference>
<evidence type="ECO:0000256" key="5">
    <source>
        <dbReference type="ARBA" id="ARBA00022927"/>
    </source>
</evidence>
<proteinExistence type="inferred from homology"/>
<keyword evidence="11" id="KW-1185">Reference proteome</keyword>
<feature type="transmembrane region" description="Helical" evidence="9">
    <location>
        <begin position="210"/>
        <end position="228"/>
    </location>
</feature>
<evidence type="ECO:0000256" key="4">
    <source>
        <dbReference type="ARBA" id="ARBA00022692"/>
    </source>
</evidence>
<evidence type="ECO:0000256" key="9">
    <source>
        <dbReference type="SAM" id="Phobius"/>
    </source>
</evidence>
<evidence type="ECO:0000256" key="7">
    <source>
        <dbReference type="ARBA" id="ARBA00023034"/>
    </source>
</evidence>